<accession>A0A8S5RWD0</accession>
<protein>
    <submittedName>
        <fullName evidence="1">Uncharacterized protein</fullName>
    </submittedName>
</protein>
<sequence length="46" mass="5293">MKYIGTFKTEIGTVTTYGFQANGPFHAEERAHEIAKTFGWELLTWN</sequence>
<reference evidence="1" key="1">
    <citation type="journal article" date="2021" name="Proc. Natl. Acad. Sci. U.S.A.">
        <title>A Catalog of Tens of Thousands of Viruses from Human Metagenomes Reveals Hidden Associations with Chronic Diseases.</title>
        <authorList>
            <person name="Tisza M.J."/>
            <person name="Buck C.B."/>
        </authorList>
    </citation>
    <scope>NUCLEOTIDE SEQUENCE</scope>
    <source>
        <strain evidence="1">CtHip2</strain>
    </source>
</reference>
<dbReference type="EMBL" id="BK032497">
    <property type="protein sequence ID" value="DAF42819.1"/>
    <property type="molecule type" value="Genomic_DNA"/>
</dbReference>
<organism evidence="1">
    <name type="scientific">Siphoviridae sp. ctHip2</name>
    <dbReference type="NCBI Taxonomy" id="2827830"/>
    <lineage>
        <taxon>Viruses</taxon>
        <taxon>Duplodnaviria</taxon>
        <taxon>Heunggongvirae</taxon>
        <taxon>Uroviricota</taxon>
        <taxon>Caudoviricetes</taxon>
    </lineage>
</organism>
<proteinExistence type="predicted"/>
<name>A0A8S5RWD0_9CAUD</name>
<evidence type="ECO:0000313" key="1">
    <source>
        <dbReference type="EMBL" id="DAF42819.1"/>
    </source>
</evidence>